<dbReference type="Proteomes" id="UP000422108">
    <property type="component" value="Chromosome"/>
</dbReference>
<comment type="catalytic activity">
    <reaction evidence="11">
        <text>L-threonine + hydrogencarbonate + ATP = L-threonylcarbamoyladenylate + diphosphate + H2O</text>
        <dbReference type="Rhea" id="RHEA:36407"/>
        <dbReference type="ChEBI" id="CHEBI:15377"/>
        <dbReference type="ChEBI" id="CHEBI:17544"/>
        <dbReference type="ChEBI" id="CHEBI:30616"/>
        <dbReference type="ChEBI" id="CHEBI:33019"/>
        <dbReference type="ChEBI" id="CHEBI:57926"/>
        <dbReference type="ChEBI" id="CHEBI:73682"/>
        <dbReference type="EC" id="2.7.7.87"/>
    </reaction>
</comment>
<dbReference type="RefSeq" id="WP_269434961.1">
    <property type="nucleotide sequence ID" value="NZ_AP021879.1"/>
</dbReference>
<protein>
    <recommendedName>
        <fullName evidence="10">L-threonylcarbamoyladenylate synthase</fullName>
        <ecNumber evidence="3">2.7.7.87</ecNumber>
    </recommendedName>
    <alternativeName>
        <fullName evidence="10">L-threonylcarbamoyladenylate synthase</fullName>
    </alternativeName>
</protein>
<dbReference type="GO" id="GO:0006450">
    <property type="term" value="P:regulation of translational fidelity"/>
    <property type="evidence" value="ECO:0007669"/>
    <property type="project" value="TreeGrafter"/>
</dbReference>
<dbReference type="GO" id="GO:0008033">
    <property type="term" value="P:tRNA processing"/>
    <property type="evidence" value="ECO:0007669"/>
    <property type="project" value="UniProtKB-KW"/>
</dbReference>
<keyword evidence="14" id="KW-1185">Reference proteome</keyword>
<evidence type="ECO:0000313" key="14">
    <source>
        <dbReference type="Proteomes" id="UP000422108"/>
    </source>
</evidence>
<dbReference type="EMBL" id="AP021879">
    <property type="protein sequence ID" value="BBO93220.1"/>
    <property type="molecule type" value="Genomic_DNA"/>
</dbReference>
<dbReference type="SUPFAM" id="SSF55821">
    <property type="entry name" value="YrdC/RibB"/>
    <property type="match status" value="1"/>
</dbReference>
<feature type="domain" description="YrdC-like" evidence="12">
    <location>
        <begin position="24"/>
        <end position="209"/>
    </location>
</feature>
<keyword evidence="8" id="KW-0547">Nucleotide-binding</keyword>
<dbReference type="PANTHER" id="PTHR17490:SF16">
    <property type="entry name" value="THREONYLCARBAMOYL-AMP SYNTHASE"/>
    <property type="match status" value="1"/>
</dbReference>
<dbReference type="GO" id="GO:0003725">
    <property type="term" value="F:double-stranded RNA binding"/>
    <property type="evidence" value="ECO:0007669"/>
    <property type="project" value="InterPro"/>
</dbReference>
<gene>
    <name evidence="13" type="ORF">DSCOOX_64000</name>
</gene>
<evidence type="ECO:0000256" key="10">
    <source>
        <dbReference type="ARBA" id="ARBA00029774"/>
    </source>
</evidence>
<dbReference type="GO" id="GO:0005524">
    <property type="term" value="F:ATP binding"/>
    <property type="evidence" value="ECO:0007669"/>
    <property type="project" value="UniProtKB-KW"/>
</dbReference>
<evidence type="ECO:0000259" key="12">
    <source>
        <dbReference type="PROSITE" id="PS51163"/>
    </source>
</evidence>
<evidence type="ECO:0000256" key="2">
    <source>
        <dbReference type="ARBA" id="ARBA00007663"/>
    </source>
</evidence>
<reference evidence="13 14" key="1">
    <citation type="submission" date="2019-11" db="EMBL/GenBank/DDBJ databases">
        <title>Comparative genomics of hydrocarbon-degrading Desulfosarcina strains.</title>
        <authorList>
            <person name="Watanabe M."/>
            <person name="Kojima H."/>
            <person name="Fukui M."/>
        </authorList>
    </citation>
    <scope>NUCLEOTIDE SEQUENCE [LARGE SCALE GENOMIC DNA]</scope>
    <source>
        <strain evidence="14">oXyS1</strain>
    </source>
</reference>
<evidence type="ECO:0000256" key="6">
    <source>
        <dbReference type="ARBA" id="ARBA00022694"/>
    </source>
</evidence>
<dbReference type="GO" id="GO:0061710">
    <property type="term" value="F:L-threonylcarbamoyladenylate synthase"/>
    <property type="evidence" value="ECO:0007669"/>
    <property type="project" value="UniProtKB-EC"/>
</dbReference>
<dbReference type="Gene3D" id="3.90.870.10">
    <property type="entry name" value="DHBP synthase"/>
    <property type="match status" value="1"/>
</dbReference>
<dbReference type="PROSITE" id="PS51163">
    <property type="entry name" value="YRDC"/>
    <property type="match status" value="1"/>
</dbReference>
<evidence type="ECO:0000313" key="13">
    <source>
        <dbReference type="EMBL" id="BBO93220.1"/>
    </source>
</evidence>
<comment type="subcellular location">
    <subcellularLocation>
        <location evidence="1">Cytoplasm</location>
    </subcellularLocation>
</comment>
<keyword evidence="9" id="KW-0067">ATP-binding</keyword>
<dbReference type="GO" id="GO:0000049">
    <property type="term" value="F:tRNA binding"/>
    <property type="evidence" value="ECO:0007669"/>
    <property type="project" value="TreeGrafter"/>
</dbReference>
<dbReference type="EC" id="2.7.7.87" evidence="3"/>
<dbReference type="InterPro" id="IPR050156">
    <property type="entry name" value="TC-AMP_synthase_SUA5"/>
</dbReference>
<keyword evidence="4" id="KW-0963">Cytoplasm</keyword>
<evidence type="ECO:0000256" key="11">
    <source>
        <dbReference type="ARBA" id="ARBA00048366"/>
    </source>
</evidence>
<accession>A0A5K8AMX6</accession>
<organism evidence="13 14">
    <name type="scientific">Desulfosarcina ovata subsp. ovata</name>
    <dbReference type="NCBI Taxonomy" id="2752305"/>
    <lineage>
        <taxon>Bacteria</taxon>
        <taxon>Pseudomonadati</taxon>
        <taxon>Thermodesulfobacteriota</taxon>
        <taxon>Desulfobacteria</taxon>
        <taxon>Desulfobacterales</taxon>
        <taxon>Desulfosarcinaceae</taxon>
        <taxon>Desulfosarcina</taxon>
    </lineage>
</organism>
<keyword evidence="5" id="KW-0808">Transferase</keyword>
<keyword evidence="6" id="KW-0819">tRNA processing</keyword>
<dbReference type="PANTHER" id="PTHR17490">
    <property type="entry name" value="SUA5"/>
    <property type="match status" value="1"/>
</dbReference>
<evidence type="ECO:0000256" key="4">
    <source>
        <dbReference type="ARBA" id="ARBA00022490"/>
    </source>
</evidence>
<evidence type="ECO:0000256" key="3">
    <source>
        <dbReference type="ARBA" id="ARBA00012584"/>
    </source>
</evidence>
<sequence>MRKRPTDSKPTGNRYRIDPAHSDSGCIQLAVERLKRGGVIVFPTSGLYGLGADALSEQSVQRVFAMKRRPADKPVLVLLSHIHDMNWLVREVPDYARPLLTLWPGGITFVFSAAGAVPVALTGGTGKIGLRLPLHPVARALAKGFGGPITGTSANISGRPPASSVAALDPGIRRAADLILDAGKLSGGPGSTIVDVTCWPVRVVREGAVPWRVVNDILKQL</sequence>
<name>A0A5K8AMX6_9BACT</name>
<dbReference type="AlphaFoldDB" id="A0A5K8AMX6"/>
<evidence type="ECO:0000256" key="9">
    <source>
        <dbReference type="ARBA" id="ARBA00022840"/>
    </source>
</evidence>
<dbReference type="InterPro" id="IPR006070">
    <property type="entry name" value="Sua5-like_dom"/>
</dbReference>
<evidence type="ECO:0000256" key="5">
    <source>
        <dbReference type="ARBA" id="ARBA00022679"/>
    </source>
</evidence>
<dbReference type="GO" id="GO:0005737">
    <property type="term" value="C:cytoplasm"/>
    <property type="evidence" value="ECO:0007669"/>
    <property type="project" value="UniProtKB-SubCell"/>
</dbReference>
<dbReference type="NCBIfam" id="TIGR00057">
    <property type="entry name" value="L-threonylcarbamoyladenylate synthase"/>
    <property type="match status" value="1"/>
</dbReference>
<evidence type="ECO:0000256" key="1">
    <source>
        <dbReference type="ARBA" id="ARBA00004496"/>
    </source>
</evidence>
<comment type="similarity">
    <text evidence="2">Belongs to the SUA5 family.</text>
</comment>
<dbReference type="InterPro" id="IPR017945">
    <property type="entry name" value="DHBP_synth_RibB-like_a/b_dom"/>
</dbReference>
<dbReference type="Pfam" id="PF01300">
    <property type="entry name" value="Sua5_yciO_yrdC"/>
    <property type="match status" value="1"/>
</dbReference>
<evidence type="ECO:0000256" key="8">
    <source>
        <dbReference type="ARBA" id="ARBA00022741"/>
    </source>
</evidence>
<proteinExistence type="inferred from homology"/>
<evidence type="ECO:0000256" key="7">
    <source>
        <dbReference type="ARBA" id="ARBA00022695"/>
    </source>
</evidence>
<keyword evidence="7" id="KW-0548">Nucleotidyltransferase</keyword>